<dbReference type="RefSeq" id="WP_211038632.1">
    <property type="nucleotide sequence ID" value="NZ_JAELVF020000001.1"/>
</dbReference>
<evidence type="ECO:0000256" key="1">
    <source>
        <dbReference type="SAM" id="MobiDB-lite"/>
    </source>
</evidence>
<reference evidence="3" key="1">
    <citation type="submission" date="2021-06" db="EMBL/GenBank/DDBJ databases">
        <title>Sequencing of actinobacteria type strains.</title>
        <authorList>
            <person name="Nguyen G.-S."/>
            <person name="Wentzel A."/>
        </authorList>
    </citation>
    <scope>NUCLEOTIDE SEQUENCE</scope>
    <source>
        <strain evidence="3">P38-E01</strain>
    </source>
</reference>
<dbReference type="EMBL" id="JAELVF020000001">
    <property type="protein sequence ID" value="MBU7598750.1"/>
    <property type="molecule type" value="Genomic_DNA"/>
</dbReference>
<sequence length="196" mass="19540">MRVARVARVPYSLGLLTLSAVLLGTAQANAAPQEEPGPGTGSVKITPSKVHAGGQINIRVDSCDGDKGIARSDAFISSVALKSAADETLTGDASIRAAIDPGRYTVLVDCYDKTGNLKRSIAEGRFVVIPGRGGESHHPPVRPTAPVKAGGGGTAGSGGSGDSSTLPLTLAGAAALGLAGAAVLRRRAAARPGSHS</sequence>
<keyword evidence="4" id="KW-1185">Reference proteome</keyword>
<gene>
    <name evidence="3" type="ORF">JGS22_014290</name>
</gene>
<feature type="chain" id="PRO_5037215332" evidence="2">
    <location>
        <begin position="31"/>
        <end position="196"/>
    </location>
</feature>
<protein>
    <submittedName>
        <fullName evidence="3">LPXTG cell wall anchor domain-containing protein</fullName>
    </submittedName>
</protein>
<dbReference type="Proteomes" id="UP000694501">
    <property type="component" value="Unassembled WGS sequence"/>
</dbReference>
<accession>A0A949JR86</accession>
<dbReference type="NCBIfam" id="TIGR01167">
    <property type="entry name" value="LPXTG_anchor"/>
    <property type="match status" value="1"/>
</dbReference>
<keyword evidence="2" id="KW-0732">Signal</keyword>
<evidence type="ECO:0000313" key="4">
    <source>
        <dbReference type="Proteomes" id="UP000694501"/>
    </source>
</evidence>
<feature type="signal peptide" evidence="2">
    <location>
        <begin position="1"/>
        <end position="30"/>
    </location>
</feature>
<feature type="compositionally biased region" description="Gly residues" evidence="1">
    <location>
        <begin position="149"/>
        <end position="161"/>
    </location>
</feature>
<dbReference type="AlphaFoldDB" id="A0A949JR86"/>
<name>A0A949JR86_9ACTN</name>
<evidence type="ECO:0000256" key="2">
    <source>
        <dbReference type="SAM" id="SignalP"/>
    </source>
</evidence>
<organism evidence="3 4">
    <name type="scientific">Streptomyces tardus</name>
    <dbReference type="NCBI Taxonomy" id="2780544"/>
    <lineage>
        <taxon>Bacteria</taxon>
        <taxon>Bacillati</taxon>
        <taxon>Actinomycetota</taxon>
        <taxon>Actinomycetes</taxon>
        <taxon>Kitasatosporales</taxon>
        <taxon>Streptomycetaceae</taxon>
        <taxon>Streptomyces</taxon>
    </lineage>
</organism>
<evidence type="ECO:0000313" key="3">
    <source>
        <dbReference type="EMBL" id="MBU7598750.1"/>
    </source>
</evidence>
<proteinExistence type="predicted"/>
<comment type="caution">
    <text evidence="3">The sequence shown here is derived from an EMBL/GenBank/DDBJ whole genome shotgun (WGS) entry which is preliminary data.</text>
</comment>
<feature type="region of interest" description="Disordered" evidence="1">
    <location>
        <begin position="131"/>
        <end position="163"/>
    </location>
</feature>